<feature type="domain" description="PH" evidence="1">
    <location>
        <begin position="35"/>
        <end position="147"/>
    </location>
</feature>
<dbReference type="Proteomes" id="UP000035680">
    <property type="component" value="Unassembled WGS sequence"/>
</dbReference>
<dbReference type="PROSITE" id="PS50003">
    <property type="entry name" value="PH_DOMAIN"/>
    <property type="match status" value="1"/>
</dbReference>
<organism evidence="2 3">
    <name type="scientific">Strongyloides venezuelensis</name>
    <name type="common">Threadworm</name>
    <dbReference type="NCBI Taxonomy" id="75913"/>
    <lineage>
        <taxon>Eukaryota</taxon>
        <taxon>Metazoa</taxon>
        <taxon>Ecdysozoa</taxon>
        <taxon>Nematoda</taxon>
        <taxon>Chromadorea</taxon>
        <taxon>Rhabditida</taxon>
        <taxon>Tylenchina</taxon>
        <taxon>Panagrolaimomorpha</taxon>
        <taxon>Strongyloidoidea</taxon>
        <taxon>Strongyloididae</taxon>
        <taxon>Strongyloides</taxon>
    </lineage>
</organism>
<dbReference type="InterPro" id="IPR001849">
    <property type="entry name" value="PH_domain"/>
</dbReference>
<proteinExistence type="predicted"/>
<sequence>MRRQSSILDSMRIRSSEKNKKVPLRLCSEWRFDSSTLIYGTVAVCVSKNTLSRSKNNFKERFVVINNNHQLLIYTDMEEGYVVNIKYVKQIKEKFHKNLDSSKRVTNWRTEFIIISDNPISPEYVSLKLDANDNIDAWRKFLKKAINNGVYLNVNTANMSLPPMYTNKGKSFAKSLSRTYLYQTYAFDRKNSSTSLKDTVTEYFRRPSIFYKKSDSSYENVSNLSLFNMSTSKSLNFSDDVFEETFSQDLAEGKERDYGNIMVSDDKLSKDSGVSIQGSTENLTKDDTPRKKLYDGLFHYELLSPQVAEKLASLKSNKLPLFTVDIGLSKLNLQSNISTTDE</sequence>
<dbReference type="InterPro" id="IPR056680">
    <property type="entry name" value="DUF7778"/>
</dbReference>
<dbReference type="AlphaFoldDB" id="A0A0K0G0R9"/>
<name>A0A0K0G0R9_STRVS</name>
<keyword evidence="2" id="KW-1185">Reference proteome</keyword>
<accession>A0A0K0G0R9</accession>
<evidence type="ECO:0000313" key="3">
    <source>
        <dbReference type="WBParaSite" id="SVE_1830500.1"/>
    </source>
</evidence>
<reference evidence="2" key="1">
    <citation type="submission" date="2014-07" db="EMBL/GenBank/DDBJ databases">
        <authorList>
            <person name="Martin A.A"/>
            <person name="De Silva N."/>
        </authorList>
    </citation>
    <scope>NUCLEOTIDE SEQUENCE</scope>
</reference>
<evidence type="ECO:0000313" key="2">
    <source>
        <dbReference type="Proteomes" id="UP000035680"/>
    </source>
</evidence>
<dbReference type="Pfam" id="PF24998">
    <property type="entry name" value="DUF7778"/>
    <property type="match status" value="1"/>
</dbReference>
<evidence type="ECO:0000259" key="1">
    <source>
        <dbReference type="PROSITE" id="PS50003"/>
    </source>
</evidence>
<dbReference type="WBParaSite" id="SVE_1830500.1">
    <property type="protein sequence ID" value="SVE_1830500.1"/>
    <property type="gene ID" value="SVE_1830500"/>
</dbReference>
<protein>
    <submittedName>
        <fullName evidence="3">PH domain-containing protein</fullName>
    </submittedName>
</protein>
<reference evidence="3" key="2">
    <citation type="submission" date="2015-08" db="UniProtKB">
        <authorList>
            <consortium name="WormBaseParasite"/>
        </authorList>
    </citation>
    <scope>IDENTIFICATION</scope>
</reference>